<dbReference type="InterPro" id="IPR021655">
    <property type="entry name" value="Put_metal-bd"/>
</dbReference>
<dbReference type="AlphaFoldDB" id="A0A1F5V5Q9"/>
<feature type="compositionally biased region" description="Basic and acidic residues" evidence="1">
    <location>
        <begin position="79"/>
        <end position="95"/>
    </location>
</feature>
<dbReference type="Pfam" id="PF11617">
    <property type="entry name" value="Cu-binding_MopE"/>
    <property type="match status" value="1"/>
</dbReference>
<gene>
    <name evidence="3" type="ORF">A2Y62_09595</name>
</gene>
<feature type="chain" id="PRO_5009521918" evidence="2">
    <location>
        <begin position="26"/>
        <end position="503"/>
    </location>
</feature>
<dbReference type="EMBL" id="MFGW01000232">
    <property type="protein sequence ID" value="OGF58756.1"/>
    <property type="molecule type" value="Genomic_DNA"/>
</dbReference>
<comment type="caution">
    <text evidence="3">The sequence shown here is derived from an EMBL/GenBank/DDBJ whole genome shotgun (WGS) entry which is preliminary data.</text>
</comment>
<sequence length="503" mass="56417">MKQLVWLATILMLLILAVSFNGLQAKDTKTCFLDDDDGDNDGYARDGAPKQENVPVKSSEKLNCPSGYVRFENDCDDTKSDIHPRRDEIADDGKDNNCNGKTDEPDFVYFADNKNNWVTQNSFKIKMKLKDARVYSFRSSLEAKVFYASLSRTQTVPEKRVPVQMQHEGSNHYGIIEITELVPNNVYRARVEFYGQGSNQRIGDGTDWYYTSTSGPSAEDQMRTNVVLRAFYELNESNLGKVGYKGTSKSDGTKYGANSKELWCSEFYSWVNEPYVKWMKNENSTSALISFFKNQGSYFSTGEIQSVGTRGDYAGMSMDDDSAKEHSGMFLAYDSSSKNNLPDECKVDDVPKETPVIWLIEGNVGNQVGIRCRNVNEVGGLGHVRGNLSTDISRKEAGESNEASCKQWCDAHAECARCAPTSGCGTGYDKIETFRGRGNNWYACKVRPSRAEESRSNKEECERWCAQHSSCAKCSEDVGCGRGYKKIESFTGRGNNYYACKKR</sequence>
<evidence type="ECO:0000256" key="2">
    <source>
        <dbReference type="SAM" id="SignalP"/>
    </source>
</evidence>
<evidence type="ECO:0000313" key="3">
    <source>
        <dbReference type="EMBL" id="OGF58756.1"/>
    </source>
</evidence>
<dbReference type="Proteomes" id="UP000178943">
    <property type="component" value="Unassembled WGS sequence"/>
</dbReference>
<evidence type="ECO:0000256" key="1">
    <source>
        <dbReference type="SAM" id="MobiDB-lite"/>
    </source>
</evidence>
<evidence type="ECO:0000313" key="4">
    <source>
        <dbReference type="Proteomes" id="UP000178943"/>
    </source>
</evidence>
<feature type="region of interest" description="Disordered" evidence="1">
    <location>
        <begin position="79"/>
        <end position="98"/>
    </location>
</feature>
<protein>
    <submittedName>
        <fullName evidence="3">Uncharacterized protein</fullName>
    </submittedName>
</protein>
<accession>A0A1F5V5Q9</accession>
<name>A0A1F5V5Q9_9BACT</name>
<organism evidence="3 4">
    <name type="scientific">Candidatus Fischerbacteria bacterium RBG_13_37_8</name>
    <dbReference type="NCBI Taxonomy" id="1817863"/>
    <lineage>
        <taxon>Bacteria</taxon>
        <taxon>Candidatus Fischeribacteriota</taxon>
    </lineage>
</organism>
<feature type="signal peptide" evidence="2">
    <location>
        <begin position="1"/>
        <end position="25"/>
    </location>
</feature>
<keyword evidence="2" id="KW-0732">Signal</keyword>
<reference evidence="3 4" key="1">
    <citation type="journal article" date="2016" name="Nat. Commun.">
        <title>Thousands of microbial genomes shed light on interconnected biogeochemical processes in an aquifer system.</title>
        <authorList>
            <person name="Anantharaman K."/>
            <person name="Brown C.T."/>
            <person name="Hug L.A."/>
            <person name="Sharon I."/>
            <person name="Castelle C.J."/>
            <person name="Probst A.J."/>
            <person name="Thomas B.C."/>
            <person name="Singh A."/>
            <person name="Wilkins M.J."/>
            <person name="Karaoz U."/>
            <person name="Brodie E.L."/>
            <person name="Williams K.H."/>
            <person name="Hubbard S.S."/>
            <person name="Banfield J.F."/>
        </authorList>
    </citation>
    <scope>NUCLEOTIDE SEQUENCE [LARGE SCALE GENOMIC DNA]</scope>
</reference>
<proteinExistence type="predicted"/>